<dbReference type="InterPro" id="IPR011009">
    <property type="entry name" value="Kinase-like_dom_sf"/>
</dbReference>
<proteinExistence type="inferred from homology"/>
<evidence type="ECO:0000256" key="6">
    <source>
        <dbReference type="ARBA" id="ARBA00022840"/>
    </source>
</evidence>
<feature type="region of interest" description="Disordered" evidence="8">
    <location>
        <begin position="1"/>
        <end position="25"/>
    </location>
</feature>
<feature type="binding site" evidence="7">
    <location>
        <position position="55"/>
    </location>
    <ligand>
        <name>ATP</name>
        <dbReference type="ChEBI" id="CHEBI:30616"/>
    </ligand>
</feature>
<organism evidence="10 11">
    <name type="scientific">Terrabacter carboxydivorans</name>
    <dbReference type="NCBI Taxonomy" id="619730"/>
    <lineage>
        <taxon>Bacteria</taxon>
        <taxon>Bacillati</taxon>
        <taxon>Actinomycetota</taxon>
        <taxon>Actinomycetes</taxon>
        <taxon>Micrococcales</taxon>
        <taxon>Intrasporangiaceae</taxon>
        <taxon>Terrabacter</taxon>
    </lineage>
</organism>
<reference evidence="10 11" key="1">
    <citation type="journal article" date="2019" name="Int. J. Syst. Evol. Microbiol.">
        <title>The Global Catalogue of Microorganisms (GCM) 10K type strain sequencing project: providing services to taxonomists for standard genome sequencing and annotation.</title>
        <authorList>
            <consortium name="The Broad Institute Genomics Platform"/>
            <consortium name="The Broad Institute Genome Sequencing Center for Infectious Disease"/>
            <person name="Wu L."/>
            <person name="Ma J."/>
        </authorList>
    </citation>
    <scope>NUCLEOTIDE SEQUENCE [LARGE SCALE GENOMIC DNA]</scope>
    <source>
        <strain evidence="10 11">JCM 16259</strain>
    </source>
</reference>
<evidence type="ECO:0000259" key="9">
    <source>
        <dbReference type="PROSITE" id="PS50011"/>
    </source>
</evidence>
<dbReference type="Gene3D" id="1.10.510.10">
    <property type="entry name" value="Transferase(Phosphotransferase) domain 1"/>
    <property type="match status" value="1"/>
</dbReference>
<comment type="caution">
    <text evidence="10">The sequence shown here is derived from an EMBL/GenBank/DDBJ whole genome shotgun (WGS) entry which is preliminary data.</text>
</comment>
<dbReference type="Proteomes" id="UP001500730">
    <property type="component" value="Unassembled WGS sequence"/>
</dbReference>
<feature type="compositionally biased region" description="Low complexity" evidence="8">
    <location>
        <begin position="370"/>
        <end position="416"/>
    </location>
</feature>
<dbReference type="SUPFAM" id="SSF56112">
    <property type="entry name" value="Protein kinase-like (PK-like)"/>
    <property type="match status" value="1"/>
</dbReference>
<dbReference type="Pfam" id="PF00069">
    <property type="entry name" value="Pkinase"/>
    <property type="match status" value="1"/>
</dbReference>
<name>A0ABN3M4M6_9MICO</name>
<dbReference type="InterPro" id="IPR050660">
    <property type="entry name" value="NEK_Ser/Thr_kinase"/>
</dbReference>
<protein>
    <recommendedName>
        <fullName evidence="2">non-specific serine/threonine protein kinase</fullName>
        <ecNumber evidence="2">2.7.11.1</ecNumber>
    </recommendedName>
</protein>
<feature type="compositionally biased region" description="Basic and acidic residues" evidence="8">
    <location>
        <begin position="1"/>
        <end position="11"/>
    </location>
</feature>
<dbReference type="PROSITE" id="PS50011">
    <property type="entry name" value="PROTEIN_KINASE_DOM"/>
    <property type="match status" value="1"/>
</dbReference>
<evidence type="ECO:0000256" key="8">
    <source>
        <dbReference type="SAM" id="MobiDB-lite"/>
    </source>
</evidence>
<keyword evidence="6 7" id="KW-0067">ATP-binding</keyword>
<evidence type="ECO:0000313" key="11">
    <source>
        <dbReference type="Proteomes" id="UP001500730"/>
    </source>
</evidence>
<keyword evidence="5" id="KW-0418">Kinase</keyword>
<evidence type="ECO:0000256" key="7">
    <source>
        <dbReference type="PROSITE-ProRule" id="PRU10141"/>
    </source>
</evidence>
<dbReference type="PANTHER" id="PTHR43671:SF13">
    <property type="entry name" value="SERINE_THREONINE-PROTEIN KINASE NEK2"/>
    <property type="match status" value="1"/>
</dbReference>
<evidence type="ECO:0000256" key="1">
    <source>
        <dbReference type="ARBA" id="ARBA00010886"/>
    </source>
</evidence>
<evidence type="ECO:0000256" key="2">
    <source>
        <dbReference type="ARBA" id="ARBA00012513"/>
    </source>
</evidence>
<keyword evidence="4 7" id="KW-0547">Nucleotide-binding</keyword>
<feature type="compositionally biased region" description="Low complexity" evidence="8">
    <location>
        <begin position="353"/>
        <end position="362"/>
    </location>
</feature>
<feature type="region of interest" description="Disordered" evidence="8">
    <location>
        <begin position="353"/>
        <end position="422"/>
    </location>
</feature>
<evidence type="ECO:0000256" key="3">
    <source>
        <dbReference type="ARBA" id="ARBA00022679"/>
    </source>
</evidence>
<evidence type="ECO:0000256" key="4">
    <source>
        <dbReference type="ARBA" id="ARBA00022741"/>
    </source>
</evidence>
<dbReference type="CDD" id="cd14014">
    <property type="entry name" value="STKc_PknB_like"/>
    <property type="match status" value="1"/>
</dbReference>
<dbReference type="PROSITE" id="PS00107">
    <property type="entry name" value="PROTEIN_KINASE_ATP"/>
    <property type="match status" value="1"/>
</dbReference>
<evidence type="ECO:0000256" key="5">
    <source>
        <dbReference type="ARBA" id="ARBA00022777"/>
    </source>
</evidence>
<feature type="domain" description="Protein kinase" evidence="9">
    <location>
        <begin position="27"/>
        <end position="268"/>
    </location>
</feature>
<keyword evidence="3" id="KW-0808">Transferase</keyword>
<dbReference type="PANTHER" id="PTHR43671">
    <property type="entry name" value="SERINE/THREONINE-PROTEIN KINASE NEK"/>
    <property type="match status" value="1"/>
</dbReference>
<dbReference type="EC" id="2.7.11.1" evidence="2"/>
<dbReference type="InterPro" id="IPR000719">
    <property type="entry name" value="Prot_kinase_dom"/>
</dbReference>
<evidence type="ECO:0000313" key="10">
    <source>
        <dbReference type="EMBL" id="GAA2495398.1"/>
    </source>
</evidence>
<accession>A0ABN3M4M6</accession>
<dbReference type="InterPro" id="IPR017441">
    <property type="entry name" value="Protein_kinase_ATP_BS"/>
</dbReference>
<dbReference type="EMBL" id="BAAARE010000018">
    <property type="protein sequence ID" value="GAA2495398.1"/>
    <property type="molecule type" value="Genomic_DNA"/>
</dbReference>
<comment type="similarity">
    <text evidence="1">Belongs to the protein kinase superfamily. NEK Ser/Thr protein kinase family. NIMA subfamily.</text>
</comment>
<gene>
    <name evidence="10" type="ORF">GCM10009858_36910</name>
</gene>
<keyword evidence="11" id="KW-1185">Reference proteome</keyword>
<sequence>MPGCLHERVTDTAELSSPPSRPEVPGHRLEAVLGTGASAVVWAGTDATGRRVAVKVPHRGRDELDRHQSVAEQEVLLAVQHEHLVPLRSVVPLADGREALVFDLVRGAQLAGMVRSRGHLRPGEVVTVLTPVCEAVAHLHSAGGLHADISAGNITLTHDGRPVLLDLGAARVAGREPGAVHGTPGFVAPEVRLGTEPDESADVYALGAVAWFCLTGNGAPDTMMRLDRETVVSHVGPELADVVAAAIDPDPHRRPGAAELARLFYDAVEPEAVEVVVGADEASALTHRLRADAGREPVVAEPSPRRWPRRALASGVIALPLLAAAGWALAARGPDTARQHPTDAVATRELAPTAAARVTGRPAVPPVPPATTTATTTAMTAKTATTPPTAARTASAVPATRPASGAPATGGAPATADVLVDPTSPSARAQDLLQALSDRRAEALVARDTTRLTLVHAPGSPSLANDQALVTELVDASTRWEGLRLEVAQAVFVSGTASEAVVRARVDWTAYAVVTASGQRTERPADAGALLDFRLVRGAQGWRISAISAAPAT</sequence>